<dbReference type="Gramene" id="mRNA:HanXRQr2_Chr16g0762581">
    <property type="protein sequence ID" value="mRNA:HanXRQr2_Chr16g0762581"/>
    <property type="gene ID" value="HanXRQr2_Chr16g0762581"/>
</dbReference>
<dbReference type="PANTHER" id="PTHR27002">
    <property type="entry name" value="RECEPTOR-LIKE SERINE/THREONINE-PROTEIN KINASE SD1-8"/>
    <property type="match status" value="1"/>
</dbReference>
<gene>
    <name evidence="7" type="ORF">HanXRQr2_Chr16g0762581</name>
</gene>
<evidence type="ECO:0000256" key="5">
    <source>
        <dbReference type="ARBA" id="ARBA00022840"/>
    </source>
</evidence>
<evidence type="ECO:0000313" key="8">
    <source>
        <dbReference type="Proteomes" id="UP000215914"/>
    </source>
</evidence>
<dbReference type="GO" id="GO:0005524">
    <property type="term" value="F:ATP binding"/>
    <property type="evidence" value="ECO:0007669"/>
    <property type="project" value="UniProtKB-KW"/>
</dbReference>
<reference evidence="7" key="1">
    <citation type="journal article" date="2017" name="Nature">
        <title>The sunflower genome provides insights into oil metabolism, flowering and Asterid evolution.</title>
        <authorList>
            <person name="Badouin H."/>
            <person name="Gouzy J."/>
            <person name="Grassa C.J."/>
            <person name="Murat F."/>
            <person name="Staton S.E."/>
            <person name="Cottret L."/>
            <person name="Lelandais-Briere C."/>
            <person name="Owens G.L."/>
            <person name="Carrere S."/>
            <person name="Mayjonade B."/>
            <person name="Legrand L."/>
            <person name="Gill N."/>
            <person name="Kane N.C."/>
            <person name="Bowers J.E."/>
            <person name="Hubner S."/>
            <person name="Bellec A."/>
            <person name="Berard A."/>
            <person name="Berges H."/>
            <person name="Blanchet N."/>
            <person name="Boniface M.C."/>
            <person name="Brunel D."/>
            <person name="Catrice O."/>
            <person name="Chaidir N."/>
            <person name="Claudel C."/>
            <person name="Donnadieu C."/>
            <person name="Faraut T."/>
            <person name="Fievet G."/>
            <person name="Helmstetter N."/>
            <person name="King M."/>
            <person name="Knapp S.J."/>
            <person name="Lai Z."/>
            <person name="Le Paslier M.C."/>
            <person name="Lippi Y."/>
            <person name="Lorenzon L."/>
            <person name="Mandel J.R."/>
            <person name="Marage G."/>
            <person name="Marchand G."/>
            <person name="Marquand E."/>
            <person name="Bret-Mestries E."/>
            <person name="Morien E."/>
            <person name="Nambeesan S."/>
            <person name="Nguyen T."/>
            <person name="Pegot-Espagnet P."/>
            <person name="Pouilly N."/>
            <person name="Raftis F."/>
            <person name="Sallet E."/>
            <person name="Schiex T."/>
            <person name="Thomas J."/>
            <person name="Vandecasteele C."/>
            <person name="Vares D."/>
            <person name="Vear F."/>
            <person name="Vautrin S."/>
            <person name="Crespi M."/>
            <person name="Mangin B."/>
            <person name="Burke J.M."/>
            <person name="Salse J."/>
            <person name="Munos S."/>
            <person name="Vincourt P."/>
            <person name="Rieseberg L.H."/>
            <person name="Langlade N.B."/>
        </authorList>
    </citation>
    <scope>NUCLEOTIDE SEQUENCE</scope>
    <source>
        <tissue evidence="7">Leaves</tissue>
    </source>
</reference>
<dbReference type="PROSITE" id="PS50011">
    <property type="entry name" value="PROTEIN_KINASE_DOM"/>
    <property type="match status" value="1"/>
</dbReference>
<dbReference type="InterPro" id="IPR011009">
    <property type="entry name" value="Kinase-like_dom_sf"/>
</dbReference>
<dbReference type="GO" id="GO:0004674">
    <property type="term" value="F:protein serine/threonine kinase activity"/>
    <property type="evidence" value="ECO:0007669"/>
    <property type="project" value="UniProtKB-KW"/>
</dbReference>
<dbReference type="Proteomes" id="UP000215914">
    <property type="component" value="Unassembled WGS sequence"/>
</dbReference>
<keyword evidence="4" id="KW-0418">Kinase</keyword>
<evidence type="ECO:0000256" key="1">
    <source>
        <dbReference type="ARBA" id="ARBA00022527"/>
    </source>
</evidence>
<proteinExistence type="predicted"/>
<evidence type="ECO:0000256" key="3">
    <source>
        <dbReference type="ARBA" id="ARBA00022741"/>
    </source>
</evidence>
<keyword evidence="5" id="KW-0067">ATP-binding</keyword>
<keyword evidence="1" id="KW-0723">Serine/threonine-protein kinase</keyword>
<dbReference type="InterPro" id="IPR000719">
    <property type="entry name" value="Prot_kinase_dom"/>
</dbReference>
<dbReference type="InterPro" id="IPR001245">
    <property type="entry name" value="Ser-Thr/Tyr_kinase_cat_dom"/>
</dbReference>
<keyword evidence="8" id="KW-1185">Reference proteome</keyword>
<dbReference type="PANTHER" id="PTHR27002:SF1073">
    <property type="entry name" value="CYSTEINE-RICH RECEPTOR-LIKE PROTEIN KINASE 29"/>
    <property type="match status" value="1"/>
</dbReference>
<dbReference type="AlphaFoldDB" id="A0A9K3DUZ1"/>
<evidence type="ECO:0000259" key="6">
    <source>
        <dbReference type="PROSITE" id="PS50011"/>
    </source>
</evidence>
<dbReference type="SUPFAM" id="SSF56112">
    <property type="entry name" value="Protein kinase-like (PK-like)"/>
    <property type="match status" value="1"/>
</dbReference>
<dbReference type="Pfam" id="PF07714">
    <property type="entry name" value="PK_Tyr_Ser-Thr"/>
    <property type="match status" value="1"/>
</dbReference>
<evidence type="ECO:0000313" key="7">
    <source>
        <dbReference type="EMBL" id="KAF5761224.1"/>
    </source>
</evidence>
<reference evidence="7" key="2">
    <citation type="submission" date="2020-06" db="EMBL/GenBank/DDBJ databases">
        <title>Helianthus annuus Genome sequencing and assembly Release 2.</title>
        <authorList>
            <person name="Gouzy J."/>
            <person name="Langlade N."/>
            <person name="Munos S."/>
        </authorList>
    </citation>
    <scope>NUCLEOTIDE SEQUENCE</scope>
    <source>
        <tissue evidence="7">Leaves</tissue>
    </source>
</reference>
<evidence type="ECO:0000256" key="4">
    <source>
        <dbReference type="ARBA" id="ARBA00022777"/>
    </source>
</evidence>
<sequence length="60" mass="6820">MPEYFRLPTGCSGYMAPEYVLHGHFSVKSDVFSFGVLVLEIITGQEKNCFQNCKDLQKCL</sequence>
<dbReference type="EMBL" id="MNCJ02000331">
    <property type="protein sequence ID" value="KAF5761224.1"/>
    <property type="molecule type" value="Genomic_DNA"/>
</dbReference>
<accession>A0A9K3DUZ1</accession>
<feature type="domain" description="Protein kinase" evidence="6">
    <location>
        <begin position="1"/>
        <end position="60"/>
    </location>
</feature>
<keyword evidence="3" id="KW-0547">Nucleotide-binding</keyword>
<protein>
    <recommendedName>
        <fullName evidence="6">Protein kinase domain-containing protein</fullName>
    </recommendedName>
</protein>
<name>A0A9K3DUZ1_HELAN</name>
<comment type="caution">
    <text evidence="7">The sequence shown here is derived from an EMBL/GenBank/DDBJ whole genome shotgun (WGS) entry which is preliminary data.</text>
</comment>
<dbReference type="Gene3D" id="1.10.510.10">
    <property type="entry name" value="Transferase(Phosphotransferase) domain 1"/>
    <property type="match status" value="1"/>
</dbReference>
<organism evidence="7 8">
    <name type="scientific">Helianthus annuus</name>
    <name type="common">Common sunflower</name>
    <dbReference type="NCBI Taxonomy" id="4232"/>
    <lineage>
        <taxon>Eukaryota</taxon>
        <taxon>Viridiplantae</taxon>
        <taxon>Streptophyta</taxon>
        <taxon>Embryophyta</taxon>
        <taxon>Tracheophyta</taxon>
        <taxon>Spermatophyta</taxon>
        <taxon>Magnoliopsida</taxon>
        <taxon>eudicotyledons</taxon>
        <taxon>Gunneridae</taxon>
        <taxon>Pentapetalae</taxon>
        <taxon>asterids</taxon>
        <taxon>campanulids</taxon>
        <taxon>Asterales</taxon>
        <taxon>Asteraceae</taxon>
        <taxon>Asteroideae</taxon>
        <taxon>Heliantheae alliance</taxon>
        <taxon>Heliantheae</taxon>
        <taxon>Helianthus</taxon>
    </lineage>
</organism>
<evidence type="ECO:0000256" key="2">
    <source>
        <dbReference type="ARBA" id="ARBA00022679"/>
    </source>
</evidence>
<keyword evidence="2 7" id="KW-0808">Transferase</keyword>